<dbReference type="Pfam" id="PF00199">
    <property type="entry name" value="Catalase"/>
    <property type="match status" value="1"/>
</dbReference>
<dbReference type="InterPro" id="IPR010582">
    <property type="entry name" value="Catalase_immune_responsive"/>
</dbReference>
<protein>
    <recommendedName>
        <fullName evidence="11">Catalase</fullName>
        <ecNumber evidence="11">1.11.1.6</ecNumber>
    </recommendedName>
</protein>
<dbReference type="PANTHER" id="PTHR11465">
    <property type="entry name" value="CATALASE"/>
    <property type="match status" value="1"/>
</dbReference>
<proteinExistence type="inferred from homology"/>
<dbReference type="InterPro" id="IPR002226">
    <property type="entry name" value="Catalase_haem_BS"/>
</dbReference>
<feature type="active site" evidence="9">
    <location>
        <position position="145"/>
    </location>
</feature>
<keyword evidence="4 10" id="KW-0479">Metal-binding</keyword>
<dbReference type="GO" id="GO:0005777">
    <property type="term" value="C:peroxisome"/>
    <property type="evidence" value="ECO:0007669"/>
    <property type="project" value="TreeGrafter"/>
</dbReference>
<evidence type="ECO:0000256" key="5">
    <source>
        <dbReference type="ARBA" id="ARBA00023002"/>
    </source>
</evidence>
<comment type="catalytic activity">
    <reaction evidence="8 11">
        <text>2 H2O2 = O2 + 2 H2O</text>
        <dbReference type="Rhea" id="RHEA:20309"/>
        <dbReference type="ChEBI" id="CHEBI:15377"/>
        <dbReference type="ChEBI" id="CHEBI:15379"/>
        <dbReference type="ChEBI" id="CHEBI:16240"/>
        <dbReference type="EC" id="1.11.1.6"/>
    </reaction>
</comment>
<keyword evidence="6 10" id="KW-0408">Iron</keyword>
<dbReference type="InterPro" id="IPR011614">
    <property type="entry name" value="Catalase_core"/>
</dbReference>
<dbReference type="EC" id="1.11.1.6" evidence="11"/>
<evidence type="ECO:0000313" key="15">
    <source>
        <dbReference type="Proteomes" id="UP000786811"/>
    </source>
</evidence>
<keyword evidence="15" id="KW-1185">Reference proteome</keyword>
<gene>
    <name evidence="14" type="ORF">HICCMSTLAB_LOCUS3672</name>
</gene>
<feature type="domain" description="Catalase core" evidence="13">
    <location>
        <begin position="25"/>
        <end position="410"/>
    </location>
</feature>
<keyword evidence="3 10" id="KW-0349">Heme</keyword>
<dbReference type="InterPro" id="IPR024708">
    <property type="entry name" value="Catalase_AS"/>
</dbReference>
<dbReference type="InterPro" id="IPR024711">
    <property type="entry name" value="Catalase_clade1/3"/>
</dbReference>
<dbReference type="CDD" id="cd08156">
    <property type="entry name" value="catalase_clade_3"/>
    <property type="match status" value="1"/>
</dbReference>
<evidence type="ECO:0000256" key="7">
    <source>
        <dbReference type="ARBA" id="ARBA00023324"/>
    </source>
</evidence>
<dbReference type="Pfam" id="PF06628">
    <property type="entry name" value="Catalase-rel"/>
    <property type="match status" value="1"/>
</dbReference>
<keyword evidence="7 11" id="KW-0376">Hydrogen peroxide</keyword>
<dbReference type="PANTHER" id="PTHR11465:SF9">
    <property type="entry name" value="CATALASE"/>
    <property type="match status" value="1"/>
</dbReference>
<dbReference type="InterPro" id="IPR020835">
    <property type="entry name" value="Catalase_sf"/>
</dbReference>
<dbReference type="GO" id="GO:0005739">
    <property type="term" value="C:mitochondrion"/>
    <property type="evidence" value="ECO:0007669"/>
    <property type="project" value="TreeGrafter"/>
</dbReference>
<accession>A0A8J2H7T4</accession>
<evidence type="ECO:0000256" key="4">
    <source>
        <dbReference type="ARBA" id="ARBA00022723"/>
    </source>
</evidence>
<feature type="active site" evidence="9">
    <location>
        <position position="72"/>
    </location>
</feature>
<evidence type="ECO:0000256" key="3">
    <source>
        <dbReference type="ARBA" id="ARBA00022617"/>
    </source>
</evidence>
<evidence type="ECO:0000256" key="1">
    <source>
        <dbReference type="ARBA" id="ARBA00005329"/>
    </source>
</evidence>
<sequence length="510" mass="57981">MDRDPASTQMHEHKEKVKDQPSVLLTGNGAPIAHKTASLTIGHQGPLLLQDHVFLDEMSHFNRERIPERVVHAKGAGAFGYFEVTHDITKYTKAKIFSKIGKRTPIAVRFSTVGGENGSADTVRDPRGFAVKFYTEEGVWDLVGNNTPIFFIKDPILFPSFIHTQKRNPVTHLKDMDMFWDFISLRPETTHQVMILFSDRGIPDGYRYMNGYGSHTFKLVNDDNQFVYCKFHYKTDQGIKNLFSEKAAKISSQDPDYSIRDLYNAIAKKNFPSWTFYIQVMTEQQAEKFKWNPFDLTKIWPHKEFPLIPVGKLVLDKNPSNYFADVEQLAFNPAHLVPGIEPSPDKMLQGRLFAYGDTQRYRLGANHLHLPVNCPYKNLSLMNYQRDGFMSVNNQKGAPNYYPNSFSGPEVHVAAKSPPFNVVGVIDRHEPIDEDDFGQVTIFWQNVLDADAKTRLVNNIAMSLSDASNFIIERAIGNFSKVDIELGQKLIDELRKAGKSINITAKSARL</sequence>
<dbReference type="Gene3D" id="2.40.180.10">
    <property type="entry name" value="Catalase core domain"/>
    <property type="match status" value="1"/>
</dbReference>
<dbReference type="InterPro" id="IPR018028">
    <property type="entry name" value="Catalase"/>
</dbReference>
<comment type="caution">
    <text evidence="14">The sequence shown here is derived from an EMBL/GenBank/DDBJ whole genome shotgun (WGS) entry which is preliminary data.</text>
</comment>
<evidence type="ECO:0000259" key="13">
    <source>
        <dbReference type="SMART" id="SM01060"/>
    </source>
</evidence>
<dbReference type="GO" id="GO:0020037">
    <property type="term" value="F:heme binding"/>
    <property type="evidence" value="ECO:0007669"/>
    <property type="project" value="InterPro"/>
</dbReference>
<dbReference type="GO" id="GO:0004096">
    <property type="term" value="F:catalase activity"/>
    <property type="evidence" value="ECO:0007669"/>
    <property type="project" value="UniProtKB-EC"/>
</dbReference>
<name>A0A8J2H7T4_COTCN</name>
<dbReference type="GO" id="GO:0042744">
    <property type="term" value="P:hydrogen peroxide catabolic process"/>
    <property type="evidence" value="ECO:0007669"/>
    <property type="project" value="UniProtKB-KW"/>
</dbReference>
<dbReference type="SUPFAM" id="SSF56634">
    <property type="entry name" value="Heme-dependent catalase-like"/>
    <property type="match status" value="1"/>
</dbReference>
<evidence type="ECO:0000256" key="10">
    <source>
        <dbReference type="PIRSR" id="PIRSR038928-2"/>
    </source>
</evidence>
<evidence type="ECO:0000256" key="2">
    <source>
        <dbReference type="ARBA" id="ARBA00022559"/>
    </source>
</evidence>
<evidence type="ECO:0000256" key="11">
    <source>
        <dbReference type="RuleBase" id="RU000498"/>
    </source>
</evidence>
<dbReference type="InterPro" id="IPR040333">
    <property type="entry name" value="Catalase_3"/>
</dbReference>
<evidence type="ECO:0000256" key="12">
    <source>
        <dbReference type="RuleBase" id="RU004142"/>
    </source>
</evidence>
<dbReference type="GO" id="GO:0046872">
    <property type="term" value="F:metal ion binding"/>
    <property type="evidence" value="ECO:0007669"/>
    <property type="project" value="UniProtKB-KW"/>
</dbReference>
<feature type="binding site" description="axial binding residue" evidence="10">
    <location>
        <position position="355"/>
    </location>
    <ligand>
        <name>heme</name>
        <dbReference type="ChEBI" id="CHEBI:30413"/>
    </ligand>
    <ligandPart>
        <name>Fe</name>
        <dbReference type="ChEBI" id="CHEBI:18248"/>
    </ligandPart>
</feature>
<organism evidence="14 15">
    <name type="scientific">Cotesia congregata</name>
    <name type="common">Parasitoid wasp</name>
    <name type="synonym">Apanteles congregatus</name>
    <dbReference type="NCBI Taxonomy" id="51543"/>
    <lineage>
        <taxon>Eukaryota</taxon>
        <taxon>Metazoa</taxon>
        <taxon>Ecdysozoa</taxon>
        <taxon>Arthropoda</taxon>
        <taxon>Hexapoda</taxon>
        <taxon>Insecta</taxon>
        <taxon>Pterygota</taxon>
        <taxon>Neoptera</taxon>
        <taxon>Endopterygota</taxon>
        <taxon>Hymenoptera</taxon>
        <taxon>Apocrita</taxon>
        <taxon>Ichneumonoidea</taxon>
        <taxon>Braconidae</taxon>
        <taxon>Microgastrinae</taxon>
        <taxon>Cotesia</taxon>
    </lineage>
</organism>
<keyword evidence="5 11" id="KW-0560">Oxidoreductase</keyword>
<dbReference type="PRINTS" id="PR00067">
    <property type="entry name" value="CATALASE"/>
</dbReference>
<dbReference type="PROSITE" id="PS51402">
    <property type="entry name" value="CATALASE_3"/>
    <property type="match status" value="1"/>
</dbReference>
<dbReference type="AlphaFoldDB" id="A0A8J2H7T4"/>
<comment type="cofactor">
    <cofactor evidence="10">
        <name>heme</name>
        <dbReference type="ChEBI" id="CHEBI:30413"/>
    </cofactor>
</comment>
<dbReference type="PIRSF" id="PIRSF038928">
    <property type="entry name" value="Catalase_clade1-3"/>
    <property type="match status" value="1"/>
</dbReference>
<keyword evidence="2 11" id="KW-0575">Peroxidase</keyword>
<comment type="function">
    <text evidence="12">Catalyzes the degradation of hydrogen peroxide (H(2)O(2)) generated by peroxisomal oxidases to water and oxygen, thereby protecting cells from the toxic effects of hydrogen peroxide.</text>
</comment>
<dbReference type="EMBL" id="CAJNRD030001118">
    <property type="protein sequence ID" value="CAG5082871.1"/>
    <property type="molecule type" value="Genomic_DNA"/>
</dbReference>
<evidence type="ECO:0000256" key="6">
    <source>
        <dbReference type="ARBA" id="ARBA00023004"/>
    </source>
</evidence>
<reference evidence="14" key="1">
    <citation type="submission" date="2021-04" db="EMBL/GenBank/DDBJ databases">
        <authorList>
            <person name="Chebbi M.A.C M."/>
        </authorList>
    </citation>
    <scope>NUCLEOTIDE SEQUENCE</scope>
</reference>
<dbReference type="GO" id="GO:0042542">
    <property type="term" value="P:response to hydrogen peroxide"/>
    <property type="evidence" value="ECO:0007669"/>
    <property type="project" value="TreeGrafter"/>
</dbReference>
<dbReference type="Proteomes" id="UP000786811">
    <property type="component" value="Unassembled WGS sequence"/>
</dbReference>
<dbReference type="SMART" id="SM01060">
    <property type="entry name" value="Catalase"/>
    <property type="match status" value="1"/>
</dbReference>
<dbReference type="PROSITE" id="PS00437">
    <property type="entry name" value="CATALASE_1"/>
    <property type="match status" value="1"/>
</dbReference>
<evidence type="ECO:0000313" key="14">
    <source>
        <dbReference type="EMBL" id="CAG5082871.1"/>
    </source>
</evidence>
<dbReference type="OrthoDB" id="6880011at2759"/>
<evidence type="ECO:0000256" key="8">
    <source>
        <dbReference type="ARBA" id="ARBA00049254"/>
    </source>
</evidence>
<evidence type="ECO:0000256" key="9">
    <source>
        <dbReference type="PIRSR" id="PIRSR038928-1"/>
    </source>
</evidence>
<dbReference type="FunFam" id="2.40.180.10:FF:000001">
    <property type="entry name" value="Catalase"/>
    <property type="match status" value="1"/>
</dbReference>
<comment type="similarity">
    <text evidence="1 11">Belongs to the catalase family.</text>
</comment>
<dbReference type="PROSITE" id="PS00438">
    <property type="entry name" value="CATALASE_2"/>
    <property type="match status" value="1"/>
</dbReference>